<dbReference type="SFLD" id="SFLDG01133">
    <property type="entry name" value="C1.5.4:_Enolase-phosphatase_Li"/>
    <property type="match status" value="1"/>
</dbReference>
<dbReference type="OrthoDB" id="272500at2759"/>
<dbReference type="GeneID" id="42005853"/>
<dbReference type="GO" id="GO:0043874">
    <property type="term" value="F:acireductone synthase activity"/>
    <property type="evidence" value="ECO:0007669"/>
    <property type="project" value="InterPro"/>
</dbReference>
<dbReference type="RefSeq" id="XP_031023459.1">
    <property type="nucleotide sequence ID" value="XM_031170556.1"/>
</dbReference>
<dbReference type="Proteomes" id="UP000319731">
    <property type="component" value="Unassembled WGS sequence"/>
</dbReference>
<dbReference type="GO" id="GO:0000287">
    <property type="term" value="F:magnesium ion binding"/>
    <property type="evidence" value="ECO:0007669"/>
    <property type="project" value="InterPro"/>
</dbReference>
<keyword evidence="2" id="KW-0378">Hydrolase</keyword>
<dbReference type="SFLD" id="SFLDS00003">
    <property type="entry name" value="Haloacid_Dehalogenase"/>
    <property type="match status" value="1"/>
</dbReference>
<keyword evidence="3" id="KW-0486">Methionine biosynthesis</keyword>
<gene>
    <name evidence="4" type="primary">UTR4</name>
    <name evidence="4" type="ORF">SmJEL517_g04628</name>
</gene>
<reference evidence="4 5" key="1">
    <citation type="journal article" date="2019" name="Sci. Rep.">
        <title>Comparative genomics of chytrid fungi reveal insights into the obligate biotrophic and pathogenic lifestyle of Synchytrium endobioticum.</title>
        <authorList>
            <person name="van de Vossenberg B.T.L.H."/>
            <person name="Warris S."/>
            <person name="Nguyen H.D.T."/>
            <person name="van Gent-Pelzer M.P.E."/>
            <person name="Joly D.L."/>
            <person name="van de Geest H.C."/>
            <person name="Bonants P.J.M."/>
            <person name="Smith D.S."/>
            <person name="Levesque C.A."/>
            <person name="van der Lee T.A.J."/>
        </authorList>
    </citation>
    <scope>NUCLEOTIDE SEQUENCE [LARGE SCALE GENOMIC DNA]</scope>
    <source>
        <strain evidence="4 5">JEL517</strain>
    </source>
</reference>
<organism evidence="4 5">
    <name type="scientific">Synchytrium microbalum</name>
    <dbReference type="NCBI Taxonomy" id="1806994"/>
    <lineage>
        <taxon>Eukaryota</taxon>
        <taxon>Fungi</taxon>
        <taxon>Fungi incertae sedis</taxon>
        <taxon>Chytridiomycota</taxon>
        <taxon>Chytridiomycota incertae sedis</taxon>
        <taxon>Chytridiomycetes</taxon>
        <taxon>Synchytriales</taxon>
        <taxon>Synchytriaceae</taxon>
        <taxon>Synchytrium</taxon>
    </lineage>
</organism>
<dbReference type="SFLD" id="SFLDF00044">
    <property type="entry name" value="enolase-phosphatase"/>
    <property type="match status" value="1"/>
</dbReference>
<dbReference type="Gene3D" id="1.10.720.60">
    <property type="match status" value="1"/>
</dbReference>
<dbReference type="STRING" id="1806994.A0A507BZC2"/>
<keyword evidence="1" id="KW-0028">Amino-acid biosynthesis</keyword>
<evidence type="ECO:0000313" key="5">
    <source>
        <dbReference type="Proteomes" id="UP000319731"/>
    </source>
</evidence>
<dbReference type="SFLD" id="SFLDG01129">
    <property type="entry name" value="C1.5:_HAD__Beta-PGM__Phosphata"/>
    <property type="match status" value="1"/>
</dbReference>
<dbReference type="GO" id="GO:0019509">
    <property type="term" value="P:L-methionine salvage from methylthioadenosine"/>
    <property type="evidence" value="ECO:0007669"/>
    <property type="project" value="InterPro"/>
</dbReference>
<evidence type="ECO:0000256" key="1">
    <source>
        <dbReference type="ARBA" id="ARBA00022605"/>
    </source>
</evidence>
<dbReference type="CDD" id="cd01629">
    <property type="entry name" value="HAD_EP"/>
    <property type="match status" value="1"/>
</dbReference>
<name>A0A507BZC2_9FUNG</name>
<dbReference type="PANTHER" id="PTHR20371">
    <property type="entry name" value="ENOLASE-PHOSPHATASE E1"/>
    <property type="match status" value="1"/>
</dbReference>
<dbReference type="Gene3D" id="3.40.50.1000">
    <property type="entry name" value="HAD superfamily/HAD-like"/>
    <property type="match status" value="1"/>
</dbReference>
<dbReference type="SUPFAM" id="SSF56784">
    <property type="entry name" value="HAD-like"/>
    <property type="match status" value="1"/>
</dbReference>
<dbReference type="PANTHER" id="PTHR20371:SF1">
    <property type="entry name" value="ENOLASE-PHOSPHATASE E1"/>
    <property type="match status" value="1"/>
</dbReference>
<dbReference type="EMBL" id="QEAO01000033">
    <property type="protein sequence ID" value="TPX32209.1"/>
    <property type="molecule type" value="Genomic_DNA"/>
</dbReference>
<dbReference type="InterPro" id="IPR036412">
    <property type="entry name" value="HAD-like_sf"/>
</dbReference>
<dbReference type="HAMAP" id="MF_01681">
    <property type="entry name" value="Salvage_MtnC"/>
    <property type="match status" value="1"/>
</dbReference>
<dbReference type="FunFam" id="3.40.50.1000:FF:000079">
    <property type="entry name" value="Enolase-phosphatase E1"/>
    <property type="match status" value="1"/>
</dbReference>
<dbReference type="NCBIfam" id="TIGR01691">
    <property type="entry name" value="enolase-ppase"/>
    <property type="match status" value="1"/>
</dbReference>
<dbReference type="AlphaFoldDB" id="A0A507BZC2"/>
<dbReference type="InterPro" id="IPR023943">
    <property type="entry name" value="Enolase-ppase_E1"/>
</dbReference>
<dbReference type="Pfam" id="PF00702">
    <property type="entry name" value="Hydrolase"/>
    <property type="match status" value="1"/>
</dbReference>
<keyword evidence="5" id="KW-1185">Reference proteome</keyword>
<evidence type="ECO:0000256" key="3">
    <source>
        <dbReference type="ARBA" id="ARBA00023167"/>
    </source>
</evidence>
<evidence type="ECO:0000256" key="2">
    <source>
        <dbReference type="ARBA" id="ARBA00022801"/>
    </source>
</evidence>
<evidence type="ECO:0000313" key="4">
    <source>
        <dbReference type="EMBL" id="TPX32209.1"/>
    </source>
</evidence>
<sequence>MMDYDCVVLDIEGTTTSIAFVHDILFPYVLRVLDDFLKQNWSEPELQLLVDALRKQAEEDVGQHVKEANRIPSNSSAHEIQDAVAASVRWQMKQDRKAGPLKAFQGFVWRYGYAQGELKGHVYSDVVPALERWKKAGKDIYIYSSGSIEAQKLIFGFSDAGNLLLYFKGHFDTGIGMKIETSSYTKIAKKIHHSPSRILFVSDNVNEIRAAVGGGLQVAITDRPGNAPIDSKRDAAGQVTCLVAGQSVHVVKSFDELFSNSKL</sequence>
<proteinExistence type="inferred from homology"/>
<dbReference type="InterPro" id="IPR023214">
    <property type="entry name" value="HAD_sf"/>
</dbReference>
<protein>
    <submittedName>
        <fullName evidence="4">Acireductone synthase</fullName>
    </submittedName>
</protein>
<comment type="caution">
    <text evidence="4">The sequence shown here is derived from an EMBL/GenBank/DDBJ whole genome shotgun (WGS) entry which is preliminary data.</text>
</comment>
<accession>A0A507BZC2</accession>